<dbReference type="PROSITE" id="PS50114">
    <property type="entry name" value="GATA_ZN_FINGER_2"/>
    <property type="match status" value="1"/>
</dbReference>
<dbReference type="Gene3D" id="3.30.50.10">
    <property type="entry name" value="Erythroid Transcription Factor GATA-1, subunit A"/>
    <property type="match status" value="1"/>
</dbReference>
<dbReference type="GO" id="GO:0000122">
    <property type="term" value="P:negative regulation of transcription by RNA polymerase II"/>
    <property type="evidence" value="ECO:0007669"/>
    <property type="project" value="TreeGrafter"/>
</dbReference>
<name>G8BP67_TETPH</name>
<dbReference type="GO" id="GO:0000978">
    <property type="term" value="F:RNA polymerase II cis-regulatory region sequence-specific DNA binding"/>
    <property type="evidence" value="ECO:0007669"/>
    <property type="project" value="TreeGrafter"/>
</dbReference>
<evidence type="ECO:0000256" key="8">
    <source>
        <dbReference type="SAM" id="MobiDB-lite"/>
    </source>
</evidence>
<evidence type="ECO:0000256" key="3">
    <source>
        <dbReference type="ARBA" id="ARBA00022771"/>
    </source>
</evidence>
<dbReference type="CDD" id="cd00202">
    <property type="entry name" value="ZnF_GATA"/>
    <property type="match status" value="1"/>
</dbReference>
<evidence type="ECO:0000313" key="10">
    <source>
        <dbReference type="EMBL" id="CCE61798.1"/>
    </source>
</evidence>
<keyword evidence="2" id="KW-0479">Metal-binding</keyword>
<keyword evidence="4" id="KW-0862">Zinc</keyword>
<dbReference type="PANTHER" id="PTHR10071:SF281">
    <property type="entry name" value="BOX A-BINDING FACTOR-RELATED"/>
    <property type="match status" value="1"/>
</dbReference>
<dbReference type="GO" id="GO:0005634">
    <property type="term" value="C:nucleus"/>
    <property type="evidence" value="ECO:0007669"/>
    <property type="project" value="UniProtKB-SubCell"/>
</dbReference>
<evidence type="ECO:0000259" key="9">
    <source>
        <dbReference type="PROSITE" id="PS50114"/>
    </source>
</evidence>
<dbReference type="InterPro" id="IPR039355">
    <property type="entry name" value="Transcription_factor_GATA"/>
</dbReference>
<sequence>MKVSSETREEVVLQSSDNSNLKFISDSGSMPHSSSYEDLDKPVCNNCLTSKTPLWRRDEFGSILCNACGLFLKLHGKPRPVSLKTDVILKRNRIPSNARSSKADVKDDSDSSVCGTGTPGDGNKKRKNASISLDSSSRENNKIKNPTTAHDLRILNLMQMESIKPKLKPKLPRPSSGRTEFGTPSENHSRNNSYDSGTVSDLNSSENSSTDESHYNLTVPQLNKQDTKIHLLPSAHQHNQKKKPEYYNQHNHHNHRNTANKLPGLQSLIRDVEKSTSNTSLYGDSRPQSEADYILNHPTKLVPNPKLTSDDTVVSNNTTLLMDTSGKPDSLLHLRTVLQYEEEIIRLKSKINELESVKHLYKKHIDQLDKKCGDLEIKLRESDTATQNSIKEII</sequence>
<keyword evidence="7" id="KW-0175">Coiled coil</keyword>
<dbReference type="PANTHER" id="PTHR10071">
    <property type="entry name" value="TRANSCRIPTION FACTOR GATA FAMILY MEMBER"/>
    <property type="match status" value="1"/>
</dbReference>
<proteinExistence type="predicted"/>
<dbReference type="HOGENOM" id="CLU_594549_0_0_1"/>
<evidence type="ECO:0000256" key="2">
    <source>
        <dbReference type="ARBA" id="ARBA00022723"/>
    </source>
</evidence>
<evidence type="ECO:0000256" key="6">
    <source>
        <dbReference type="PROSITE-ProRule" id="PRU00094"/>
    </source>
</evidence>
<keyword evidence="3 6" id="KW-0863">Zinc-finger</keyword>
<dbReference type="FunFam" id="3.30.50.10:FF:000007">
    <property type="entry name" value="Nitrogen regulatory AreA, N-terminal"/>
    <property type="match status" value="1"/>
</dbReference>
<evidence type="ECO:0000313" key="11">
    <source>
        <dbReference type="Proteomes" id="UP000005666"/>
    </source>
</evidence>
<dbReference type="GO" id="GO:0000981">
    <property type="term" value="F:DNA-binding transcription factor activity, RNA polymerase II-specific"/>
    <property type="evidence" value="ECO:0007669"/>
    <property type="project" value="TreeGrafter"/>
</dbReference>
<dbReference type="KEGG" id="tpf:TPHA_0B01250"/>
<dbReference type="Proteomes" id="UP000005666">
    <property type="component" value="Chromosome 2"/>
</dbReference>
<dbReference type="PRINTS" id="PR00619">
    <property type="entry name" value="GATAZNFINGER"/>
</dbReference>
<evidence type="ECO:0000256" key="5">
    <source>
        <dbReference type="ARBA" id="ARBA00023242"/>
    </source>
</evidence>
<dbReference type="AlphaFoldDB" id="G8BP67"/>
<dbReference type="GO" id="GO:0045944">
    <property type="term" value="P:positive regulation of transcription by RNA polymerase II"/>
    <property type="evidence" value="ECO:0007669"/>
    <property type="project" value="TreeGrafter"/>
</dbReference>
<comment type="subcellular location">
    <subcellularLocation>
        <location evidence="1">Nucleus</location>
    </subcellularLocation>
</comment>
<evidence type="ECO:0000256" key="1">
    <source>
        <dbReference type="ARBA" id="ARBA00004123"/>
    </source>
</evidence>
<dbReference type="GeneID" id="11534944"/>
<feature type="domain" description="GATA-type" evidence="9">
    <location>
        <begin position="44"/>
        <end position="91"/>
    </location>
</feature>
<dbReference type="InterPro" id="IPR013088">
    <property type="entry name" value="Znf_NHR/GATA"/>
</dbReference>
<feature type="coiled-coil region" evidence="7">
    <location>
        <begin position="337"/>
        <end position="371"/>
    </location>
</feature>
<dbReference type="eggNOG" id="KOG1601">
    <property type="taxonomic scope" value="Eukaryota"/>
</dbReference>
<dbReference type="InterPro" id="IPR000679">
    <property type="entry name" value="Znf_GATA"/>
</dbReference>
<dbReference type="Pfam" id="PF00320">
    <property type="entry name" value="GATA"/>
    <property type="match status" value="1"/>
</dbReference>
<dbReference type="PROSITE" id="PS00344">
    <property type="entry name" value="GATA_ZN_FINGER_1"/>
    <property type="match status" value="1"/>
</dbReference>
<feature type="region of interest" description="Disordered" evidence="8">
    <location>
        <begin position="164"/>
        <end position="214"/>
    </location>
</feature>
<evidence type="ECO:0000256" key="7">
    <source>
        <dbReference type="SAM" id="Coils"/>
    </source>
</evidence>
<dbReference type="SMART" id="SM00401">
    <property type="entry name" value="ZnF_GATA"/>
    <property type="match status" value="1"/>
</dbReference>
<feature type="compositionally biased region" description="Polar residues" evidence="8">
    <location>
        <begin position="176"/>
        <end position="214"/>
    </location>
</feature>
<reference evidence="10 11" key="1">
    <citation type="journal article" date="2011" name="Proc. Natl. Acad. Sci. U.S.A.">
        <title>Evolutionary erosion of yeast sex chromosomes by mating-type switching accidents.</title>
        <authorList>
            <person name="Gordon J.L."/>
            <person name="Armisen D."/>
            <person name="Proux-Wera E."/>
            <person name="Oheigeartaigh S.S."/>
            <person name="Byrne K.P."/>
            <person name="Wolfe K.H."/>
        </authorList>
    </citation>
    <scope>NUCLEOTIDE SEQUENCE [LARGE SCALE GENOMIC DNA]</scope>
    <source>
        <strain evidence="11">ATCC 24235 / CBS 4417 / NBRC 1672 / NRRL Y-8282 / UCD 70-5</strain>
    </source>
</reference>
<accession>G8BP67</accession>
<feature type="region of interest" description="Disordered" evidence="8">
    <location>
        <begin position="97"/>
        <end position="151"/>
    </location>
</feature>
<dbReference type="GO" id="GO:0008270">
    <property type="term" value="F:zinc ion binding"/>
    <property type="evidence" value="ECO:0007669"/>
    <property type="project" value="UniProtKB-KW"/>
</dbReference>
<dbReference type="SUPFAM" id="SSF57716">
    <property type="entry name" value="Glucocorticoid receptor-like (DNA-binding domain)"/>
    <property type="match status" value="1"/>
</dbReference>
<keyword evidence="11" id="KW-1185">Reference proteome</keyword>
<dbReference type="STRING" id="1071381.G8BP67"/>
<dbReference type="OrthoDB" id="515401at2759"/>
<protein>
    <recommendedName>
        <fullName evidence="9">GATA-type domain-containing protein</fullName>
    </recommendedName>
</protein>
<dbReference type="EMBL" id="HE612857">
    <property type="protein sequence ID" value="CCE61798.1"/>
    <property type="molecule type" value="Genomic_DNA"/>
</dbReference>
<organism evidence="10 11">
    <name type="scientific">Tetrapisispora phaffii (strain ATCC 24235 / CBS 4417 / NBRC 1672 / NRRL Y-8282 / UCD 70-5)</name>
    <name type="common">Yeast</name>
    <name type="synonym">Fabospora phaffii</name>
    <dbReference type="NCBI Taxonomy" id="1071381"/>
    <lineage>
        <taxon>Eukaryota</taxon>
        <taxon>Fungi</taxon>
        <taxon>Dikarya</taxon>
        <taxon>Ascomycota</taxon>
        <taxon>Saccharomycotina</taxon>
        <taxon>Saccharomycetes</taxon>
        <taxon>Saccharomycetales</taxon>
        <taxon>Saccharomycetaceae</taxon>
        <taxon>Tetrapisispora</taxon>
    </lineage>
</organism>
<gene>
    <name evidence="10" type="primary">TPHA0B01250</name>
    <name evidence="10" type="ordered locus">TPHA_0B01250</name>
</gene>
<keyword evidence="5" id="KW-0539">Nucleus</keyword>
<evidence type="ECO:0000256" key="4">
    <source>
        <dbReference type="ARBA" id="ARBA00022833"/>
    </source>
</evidence>
<dbReference type="RefSeq" id="XP_003684232.1">
    <property type="nucleotide sequence ID" value="XM_003684184.1"/>
</dbReference>